<organism evidence="5 6">
    <name type="scientific">Kalanchoe fedtschenkoi</name>
    <name type="common">Lavender scallops</name>
    <name type="synonym">South American air plant</name>
    <dbReference type="NCBI Taxonomy" id="63787"/>
    <lineage>
        <taxon>Eukaryota</taxon>
        <taxon>Viridiplantae</taxon>
        <taxon>Streptophyta</taxon>
        <taxon>Embryophyta</taxon>
        <taxon>Tracheophyta</taxon>
        <taxon>Spermatophyta</taxon>
        <taxon>Magnoliopsida</taxon>
        <taxon>eudicotyledons</taxon>
        <taxon>Gunneridae</taxon>
        <taxon>Pentapetalae</taxon>
        <taxon>Saxifragales</taxon>
        <taxon>Crassulaceae</taxon>
        <taxon>Kalanchoe</taxon>
    </lineage>
</organism>
<comment type="subcellular location">
    <subcellularLocation>
        <location evidence="2">Cytoplasm</location>
        <location evidence="2">Cytoskeleton</location>
    </subcellularLocation>
</comment>
<comment type="function">
    <text evidence="2">Involved in regulation of actin and microtubule organization. Part of a WAVE complex that activates the Arp2/3 complex.</text>
</comment>
<keyword evidence="2" id="KW-0963">Cytoplasm</keyword>
<keyword evidence="2" id="KW-0206">Cytoskeleton</keyword>
<dbReference type="PROSITE" id="PS51082">
    <property type="entry name" value="WH2"/>
    <property type="match status" value="1"/>
</dbReference>
<evidence type="ECO:0000313" key="5">
    <source>
        <dbReference type="EnsemblPlants" id="Kaladp0024s0423.1.v1.1"/>
    </source>
</evidence>
<evidence type="ECO:0000256" key="3">
    <source>
        <dbReference type="SAM" id="MobiDB-lite"/>
    </source>
</evidence>
<dbReference type="GO" id="GO:0005856">
    <property type="term" value="C:cytoskeleton"/>
    <property type="evidence" value="ECO:0007669"/>
    <property type="project" value="UniProtKB-SubCell"/>
</dbReference>
<feature type="region of interest" description="Disordered" evidence="3">
    <location>
        <begin position="572"/>
        <end position="603"/>
    </location>
</feature>
<dbReference type="Proteomes" id="UP000594263">
    <property type="component" value="Unplaced"/>
</dbReference>
<feature type="region of interest" description="Disordered" evidence="3">
    <location>
        <begin position="1387"/>
        <end position="1407"/>
    </location>
</feature>
<feature type="compositionally biased region" description="Low complexity" evidence="3">
    <location>
        <begin position="816"/>
        <end position="843"/>
    </location>
</feature>
<dbReference type="GO" id="GO:2000601">
    <property type="term" value="P:positive regulation of Arp2/3 complex-mediated actin nucleation"/>
    <property type="evidence" value="ECO:0007669"/>
    <property type="project" value="TreeGrafter"/>
</dbReference>
<dbReference type="InterPro" id="IPR003124">
    <property type="entry name" value="WH2_dom"/>
</dbReference>
<feature type="compositionally biased region" description="Basic and acidic residues" evidence="3">
    <location>
        <begin position="1274"/>
        <end position="1285"/>
    </location>
</feature>
<proteinExistence type="inferred from homology"/>
<dbReference type="InterPro" id="IPR028288">
    <property type="entry name" value="SCAR/WAVE_fam"/>
</dbReference>
<dbReference type="Gramene" id="Kaladp0024s0423.1.v1.1">
    <property type="protein sequence ID" value="Kaladp0024s0423.1.v1.1"/>
    <property type="gene ID" value="Kaladp0024s0423.v1.1"/>
</dbReference>
<protein>
    <recommendedName>
        <fullName evidence="2">Protein SCAR</fullName>
    </recommendedName>
    <alternativeName>
        <fullName evidence="2">Protein WAVE</fullName>
    </alternativeName>
</protein>
<feature type="compositionally biased region" description="Polar residues" evidence="3">
    <location>
        <begin position="329"/>
        <end position="343"/>
    </location>
</feature>
<keyword evidence="6" id="KW-1185">Reference proteome</keyword>
<dbReference type="EnsemblPlants" id="Kaladp0024s0423.1.v1.1">
    <property type="protein sequence ID" value="Kaladp0024s0423.1.v1.1"/>
    <property type="gene ID" value="Kaladp0024s0423.v1.1"/>
</dbReference>
<dbReference type="GO" id="GO:0003779">
    <property type="term" value="F:actin binding"/>
    <property type="evidence" value="ECO:0007669"/>
    <property type="project" value="UniProtKB-UniRule"/>
</dbReference>
<evidence type="ECO:0000313" key="6">
    <source>
        <dbReference type="Proteomes" id="UP000594263"/>
    </source>
</evidence>
<accession>A0A7N0ZSG8</accession>
<feature type="domain" description="WH2" evidence="4">
    <location>
        <begin position="1342"/>
        <end position="1360"/>
    </location>
</feature>
<feature type="compositionally biased region" description="Basic and acidic residues" evidence="3">
    <location>
        <begin position="849"/>
        <end position="867"/>
    </location>
</feature>
<dbReference type="PANTHER" id="PTHR12902:SF1">
    <property type="entry name" value="WISKOTT-ALDRICH SYNDROME PROTEIN FAMILY MEMBER"/>
    <property type="match status" value="1"/>
</dbReference>
<dbReference type="GO" id="GO:0030036">
    <property type="term" value="P:actin cytoskeleton organization"/>
    <property type="evidence" value="ECO:0007669"/>
    <property type="project" value="UniProtKB-UniRule"/>
</dbReference>
<feature type="compositionally biased region" description="Basic and acidic residues" evidence="3">
    <location>
        <begin position="1333"/>
        <end position="1345"/>
    </location>
</feature>
<dbReference type="Gene3D" id="6.10.280.150">
    <property type="match status" value="2"/>
</dbReference>
<feature type="region of interest" description="Disordered" evidence="3">
    <location>
        <begin position="816"/>
        <end position="882"/>
    </location>
</feature>
<feature type="compositionally biased region" description="Acidic residues" evidence="3">
    <location>
        <begin position="1395"/>
        <end position="1407"/>
    </location>
</feature>
<keyword evidence="2" id="KW-0009">Actin-binding</keyword>
<dbReference type="GO" id="GO:0034237">
    <property type="term" value="F:protein kinase A regulatory subunit binding"/>
    <property type="evidence" value="ECO:0007669"/>
    <property type="project" value="TreeGrafter"/>
</dbReference>
<feature type="region of interest" description="Disordered" evidence="3">
    <location>
        <begin position="323"/>
        <end position="349"/>
    </location>
</feature>
<sequence>MPLTRYQIRNEFNLADPDLYRSSDKDDPEALLEGVAMAGLVGVLRQLGDLAEFAAEIFHDLHEEVMVTSARGHGLMARIQQLEADVPSIEKKLLSQTDHTAFYYSAGIEWHPQLCTDQNLITQGDMPRFIRDSYEECRGPPQLFLLDKFDIGGAGACLKRYTDPSSFKAEPTTSEATKIEAPRGRIMRKIKKKGSRWRNGDTPEVLTTSHAKLHQLLLEERIGNDSKDPTRHVKLKKKILDRSKSSKSYMDKFLQTMSPEYPKSREIDVGQPTLRLTYNHIDDSEREILDIQPMSAAEESVYISPADLETKLRPTFKSSYVFNSKERNNGSTSSRDNGNSIGNASPLGVPVTEKELGIDGENRHVNGVVCSSSDDIASETDNYMDALAVMESEVDTDNDNRTKQGTEYKPTKELRFFSRSKQGSIGDSNEQVQIDRNQFLDSRSADNSIISDDGSMSFTKDTSSSSLVDVTPYQVSGAAVQHGDREVESFPTKMTHEAVIVDGYSYSPDIDEMQKTSPYQNGDTVGSRETIYSSEVRDVSFYEDSSQLFQSSDSGLSLRQLTSSRGNFKGISSEGIFDPKVPQGERSGIYGSAETTSDFSCKDGNKSVLRTSIDRHEPEVSSENLMQYSNDSNHDLFDASSDVVENGMLLKEEVVSTQSAMLDAQQQDLDQGYQDKDIPSQIIQPAVNQALNVGSYDVTVSKDVDARSAFGEISDGSNHATNSTQKRDGSFSVDTDAAALLELNSDDVDVLSTTKCEHAAASVLSESQHTAEQRVRLDNLSPIRIPVNVAAVEGNSGCKYEYGGAVLPMGCYSPSRNGNSSQISVSSSDNLHQGDDQSQGSSSPGYLVDLKRNEMNEVEDSRREQDVSFKQYDQGPKPSDDIFSHLVSNQASDRVLVDNVTNSTFMRRKDHNLELINHHPHHFDASSSTAFNQEELFLSPEEAVPKMSDPRLGRFPISNEASTADFPSQDNNSMKQESNGEVMLQSDSFQKFRVPPTEREVNLEGAPPLPPLPPMQWMAGKPHDSPLDTERECEECIMGSECNGSLPPFSPGQSSFHFAALDEISQSQAVQNDEGSPYPSIVPNDSTLQAKYANDLHDEDRHLTSDSGKIQTGYSIIHPRTFEESAQLDTLAFTRETLQQSSGSHFPSLLVDADAVKMEALQPSYPGQFSMPLIADPTTHIKVTVQPRPVEDIALPVRETMPPSSSSQLPEAPTGGTVVCESVPITEVPTYSTEQSLEESNFCSKTPDAVESTKKEILVCPEVPNPQIMIEECRKQESKSSERDATWSLSLPNYGGENLDEKPTTKPPRPRNPLIESVEALDRSKLKKVTPKNRAETPKVDERGSLLEQIRAKSFNLKPAPAHVAKPVIRAPTMNLKVAAILEKANKIRRATAGSDEDEDEDDWSDD</sequence>
<dbReference type="PANTHER" id="PTHR12902">
    <property type="entry name" value="WASP-1"/>
    <property type="match status" value="1"/>
</dbReference>
<dbReference type="Gene3D" id="1.20.5.340">
    <property type="match status" value="1"/>
</dbReference>
<evidence type="ECO:0000259" key="4">
    <source>
        <dbReference type="PROSITE" id="PS51082"/>
    </source>
</evidence>
<evidence type="ECO:0000256" key="1">
    <source>
        <dbReference type="ARBA" id="ARBA00006993"/>
    </source>
</evidence>
<reference evidence="5" key="1">
    <citation type="submission" date="2021-01" db="UniProtKB">
        <authorList>
            <consortium name="EnsemblPlants"/>
        </authorList>
    </citation>
    <scope>IDENTIFICATION</scope>
</reference>
<feature type="region of interest" description="Disordered" evidence="3">
    <location>
        <begin position="1274"/>
        <end position="1345"/>
    </location>
</feature>
<dbReference type="GO" id="GO:0071933">
    <property type="term" value="F:Arp2/3 complex binding"/>
    <property type="evidence" value="ECO:0007669"/>
    <property type="project" value="TreeGrafter"/>
</dbReference>
<comment type="similarity">
    <text evidence="1 2">Belongs to the SCAR/WAVE family.</text>
</comment>
<evidence type="ECO:0000256" key="2">
    <source>
        <dbReference type="RuleBase" id="RU367034"/>
    </source>
</evidence>
<name>A0A7N0ZSG8_KALFE</name>